<evidence type="ECO:0000256" key="3">
    <source>
        <dbReference type="ARBA" id="ARBA00022694"/>
    </source>
</evidence>
<dbReference type="Gene3D" id="3.40.50.620">
    <property type="entry name" value="HUPs"/>
    <property type="match status" value="1"/>
</dbReference>
<dbReference type="InterPro" id="IPR015262">
    <property type="entry name" value="tRNA_Ile_lys_synt_subst-bd"/>
</dbReference>
<dbReference type="InterPro" id="IPR011063">
    <property type="entry name" value="TilS/TtcA_N"/>
</dbReference>
<comment type="subcellular location">
    <subcellularLocation>
        <location evidence="7">Cytoplasm</location>
    </subcellularLocation>
</comment>
<evidence type="ECO:0000256" key="4">
    <source>
        <dbReference type="ARBA" id="ARBA00022741"/>
    </source>
</evidence>
<comment type="function">
    <text evidence="7">Ligates lysine onto the cytidine present at position 34 of the AUA codon-specific tRNA(Ile) that contains the anticodon CAU, in an ATP-dependent manner. Cytidine is converted to lysidine, thus changing the amino acid specificity of the tRNA from methionine to isoleucine.</text>
</comment>
<comment type="catalytic activity">
    <reaction evidence="6 7">
        <text>cytidine(34) in tRNA(Ile2) + L-lysine + ATP = lysidine(34) in tRNA(Ile2) + AMP + diphosphate + H(+)</text>
        <dbReference type="Rhea" id="RHEA:43744"/>
        <dbReference type="Rhea" id="RHEA-COMP:10625"/>
        <dbReference type="Rhea" id="RHEA-COMP:10670"/>
        <dbReference type="ChEBI" id="CHEBI:15378"/>
        <dbReference type="ChEBI" id="CHEBI:30616"/>
        <dbReference type="ChEBI" id="CHEBI:32551"/>
        <dbReference type="ChEBI" id="CHEBI:33019"/>
        <dbReference type="ChEBI" id="CHEBI:82748"/>
        <dbReference type="ChEBI" id="CHEBI:83665"/>
        <dbReference type="ChEBI" id="CHEBI:456215"/>
        <dbReference type="EC" id="6.3.4.19"/>
    </reaction>
</comment>
<evidence type="ECO:0000256" key="1">
    <source>
        <dbReference type="ARBA" id="ARBA00022490"/>
    </source>
</evidence>
<dbReference type="PANTHER" id="PTHR43033:SF1">
    <property type="entry name" value="TRNA(ILE)-LYSIDINE SYNTHASE-RELATED"/>
    <property type="match status" value="1"/>
</dbReference>
<dbReference type="CDD" id="cd01992">
    <property type="entry name" value="TilS_N"/>
    <property type="match status" value="1"/>
</dbReference>
<proteinExistence type="inferred from homology"/>
<feature type="binding site" evidence="7">
    <location>
        <begin position="28"/>
        <end position="33"/>
    </location>
    <ligand>
        <name>ATP</name>
        <dbReference type="ChEBI" id="CHEBI:30616"/>
    </ligand>
</feature>
<dbReference type="Proteomes" id="UP001063782">
    <property type="component" value="Chromosome"/>
</dbReference>
<evidence type="ECO:0000256" key="5">
    <source>
        <dbReference type="ARBA" id="ARBA00022840"/>
    </source>
</evidence>
<reference evidence="10" key="1">
    <citation type="submission" date="2021-12" db="EMBL/GenBank/DDBJ databases">
        <title>taxonomy of Moraxella sp. ZY201224.</title>
        <authorList>
            <person name="Li F."/>
        </authorList>
    </citation>
    <scope>NUCLEOTIDE SEQUENCE</scope>
    <source>
        <strain evidence="10">ZY201224</strain>
    </source>
</reference>
<dbReference type="RefSeq" id="WP_263077064.1">
    <property type="nucleotide sequence ID" value="NZ_CP089977.1"/>
</dbReference>
<dbReference type="HAMAP" id="MF_01161">
    <property type="entry name" value="tRNA_Ile_lys_synt"/>
    <property type="match status" value="1"/>
</dbReference>
<comment type="domain">
    <text evidence="7">The N-terminal region contains the highly conserved SGGXDS motif, predicted to be a P-loop motif involved in ATP binding.</text>
</comment>
<keyword evidence="5 7" id="KW-0067">ATP-binding</keyword>
<feature type="domain" description="tRNA(Ile)-lysidine synthase substrate-binding" evidence="9">
    <location>
        <begin position="256"/>
        <end position="327"/>
    </location>
</feature>
<evidence type="ECO:0000256" key="2">
    <source>
        <dbReference type="ARBA" id="ARBA00022598"/>
    </source>
</evidence>
<accession>A0ABY6F6H5</accession>
<dbReference type="InterPro" id="IPR014729">
    <property type="entry name" value="Rossmann-like_a/b/a_fold"/>
</dbReference>
<keyword evidence="1 7" id="KW-0963">Cytoplasm</keyword>
<keyword evidence="11" id="KW-1185">Reference proteome</keyword>
<evidence type="ECO:0000313" key="11">
    <source>
        <dbReference type="Proteomes" id="UP001063782"/>
    </source>
</evidence>
<keyword evidence="3 7" id="KW-0819">tRNA processing</keyword>
<protein>
    <recommendedName>
        <fullName evidence="7">tRNA(Ile)-lysidine synthase</fullName>
        <ecNumber evidence="7">6.3.4.19</ecNumber>
    </recommendedName>
    <alternativeName>
        <fullName evidence="7">tRNA(Ile)-2-lysyl-cytidine synthase</fullName>
    </alternativeName>
    <alternativeName>
        <fullName evidence="7">tRNA(Ile)-lysidine synthetase</fullName>
    </alternativeName>
</protein>
<dbReference type="EMBL" id="CP089977">
    <property type="protein sequence ID" value="UXZ05552.1"/>
    <property type="molecule type" value="Genomic_DNA"/>
</dbReference>
<dbReference type="Pfam" id="PF01171">
    <property type="entry name" value="ATP_bind_3"/>
    <property type="match status" value="1"/>
</dbReference>
<feature type="domain" description="tRNA(Ile)-lysidine/2-thiocytidine synthase N-terminal" evidence="8">
    <location>
        <begin position="23"/>
        <end position="203"/>
    </location>
</feature>
<comment type="similarity">
    <text evidence="7">Belongs to the tRNA(Ile)-lysidine synthase family.</text>
</comment>
<keyword evidence="2 7" id="KW-0436">Ligase</keyword>
<evidence type="ECO:0000256" key="7">
    <source>
        <dbReference type="HAMAP-Rule" id="MF_01161"/>
    </source>
</evidence>
<dbReference type="Gene3D" id="1.20.59.20">
    <property type="match status" value="1"/>
</dbReference>
<dbReference type="SUPFAM" id="SSF52402">
    <property type="entry name" value="Adenine nucleotide alpha hydrolases-like"/>
    <property type="match status" value="1"/>
</dbReference>
<dbReference type="InterPro" id="IPR012094">
    <property type="entry name" value="tRNA_Ile_lys_synt"/>
</dbReference>
<dbReference type="GO" id="GO:0032267">
    <property type="term" value="F:tRNA(Ile)-lysidine synthase activity"/>
    <property type="evidence" value="ECO:0007669"/>
    <property type="project" value="UniProtKB-EC"/>
</dbReference>
<dbReference type="NCBIfam" id="TIGR02432">
    <property type="entry name" value="lysidine_TilS_N"/>
    <property type="match status" value="1"/>
</dbReference>
<dbReference type="SUPFAM" id="SSF82829">
    <property type="entry name" value="MesJ substrate recognition domain-like"/>
    <property type="match status" value="1"/>
</dbReference>
<dbReference type="InterPro" id="IPR012795">
    <property type="entry name" value="tRNA_Ile_lys_synt_N"/>
</dbReference>
<dbReference type="PANTHER" id="PTHR43033">
    <property type="entry name" value="TRNA(ILE)-LYSIDINE SYNTHASE-RELATED"/>
    <property type="match status" value="1"/>
</dbReference>
<evidence type="ECO:0000256" key="6">
    <source>
        <dbReference type="ARBA" id="ARBA00048539"/>
    </source>
</evidence>
<evidence type="ECO:0000259" key="8">
    <source>
        <dbReference type="Pfam" id="PF01171"/>
    </source>
</evidence>
<dbReference type="EC" id="6.3.4.19" evidence="7"/>
<keyword evidence="4 7" id="KW-0547">Nucleotide-binding</keyword>
<name>A0ABY6F6H5_9GAMM</name>
<gene>
    <name evidence="7 10" type="primary">tilS</name>
    <name evidence="10" type="ORF">LU297_03660</name>
</gene>
<dbReference type="Pfam" id="PF09179">
    <property type="entry name" value="TilS"/>
    <property type="match status" value="1"/>
</dbReference>
<organism evidence="10 11">
    <name type="scientific">Moraxella nasicaprae</name>
    <dbReference type="NCBI Taxonomy" id="2904122"/>
    <lineage>
        <taxon>Bacteria</taxon>
        <taxon>Pseudomonadati</taxon>
        <taxon>Pseudomonadota</taxon>
        <taxon>Gammaproteobacteria</taxon>
        <taxon>Moraxellales</taxon>
        <taxon>Moraxellaceae</taxon>
        <taxon>Moraxella</taxon>
    </lineage>
</organism>
<evidence type="ECO:0000313" key="10">
    <source>
        <dbReference type="EMBL" id="UXZ05552.1"/>
    </source>
</evidence>
<evidence type="ECO:0000259" key="9">
    <source>
        <dbReference type="Pfam" id="PF09179"/>
    </source>
</evidence>
<sequence length="454" mass="52323">MMILQQLEQAFEQAKARLVSGRLYLACSGGRDSLALAYACHQLYQAGVIDRLPILLHVHHGWQSVNDDWARLVQNWAVKHDFECQILSVQLEKLTETHARLARYEAFGQVLQDDDVLLLAHHANDQAETLLMRLIDGAGVSGLSAMKVWQAKSLGAKRFWLWRPWLSVLRDAISDYAAWYGLPYVDDPTNESDLFVRGVLRQQVLPVLTKLNPQAIANIAKSAALLGESAQIIQHAIQDWQPDIKEMTLLPYQAVLDIAQFNKMPAIMHASCIHDWLKRGAIQSPNGELIAQVSSLIQRVDNDHQSRLFWQDGEAGVMICRHQDKLYRYRYDVWLCQMQSCQIQWCDDRLMWCWQHLTLSWQIPDGHQLIKVEVVTRDDVVQIGKHTYRAKKLHQRLGLPVWLRSQLYQLTIVNHHQSSQYLIAPMMIWQIPTGEQCNMGVWRYFAPDTPNDVQ</sequence>